<feature type="transmembrane region" description="Helical" evidence="1">
    <location>
        <begin position="57"/>
        <end position="77"/>
    </location>
</feature>
<accession>A0ABD0Q6Z0</accession>
<protein>
    <submittedName>
        <fullName evidence="2">Uncharacterized protein</fullName>
    </submittedName>
</protein>
<sequence>MEELLIPGDTEEAPPEPAIFFSPAGPAKTPLERMKDFMASTFSVSVRQYVKDYIRQNGLLTLSVLAVITGCILGFMLRGLELSTQ</sequence>
<proteinExistence type="predicted"/>
<name>A0ABD0Q6Z0_CIRMR</name>
<keyword evidence="1" id="KW-0472">Membrane</keyword>
<feature type="non-terminal residue" evidence="2">
    <location>
        <position position="85"/>
    </location>
</feature>
<organism evidence="2 3">
    <name type="scientific">Cirrhinus mrigala</name>
    <name type="common">Mrigala</name>
    <dbReference type="NCBI Taxonomy" id="683832"/>
    <lineage>
        <taxon>Eukaryota</taxon>
        <taxon>Metazoa</taxon>
        <taxon>Chordata</taxon>
        <taxon>Craniata</taxon>
        <taxon>Vertebrata</taxon>
        <taxon>Euteleostomi</taxon>
        <taxon>Actinopterygii</taxon>
        <taxon>Neopterygii</taxon>
        <taxon>Teleostei</taxon>
        <taxon>Ostariophysi</taxon>
        <taxon>Cypriniformes</taxon>
        <taxon>Cyprinidae</taxon>
        <taxon>Labeoninae</taxon>
        <taxon>Labeonini</taxon>
        <taxon>Cirrhinus</taxon>
    </lineage>
</organism>
<comment type="caution">
    <text evidence="2">The sequence shown here is derived from an EMBL/GenBank/DDBJ whole genome shotgun (WGS) entry which is preliminary data.</text>
</comment>
<evidence type="ECO:0000313" key="3">
    <source>
        <dbReference type="Proteomes" id="UP001529510"/>
    </source>
</evidence>
<gene>
    <name evidence="2" type="ORF">M9458_023834</name>
</gene>
<dbReference type="Proteomes" id="UP001529510">
    <property type="component" value="Unassembled WGS sequence"/>
</dbReference>
<dbReference type="AlphaFoldDB" id="A0ABD0Q6Z0"/>
<dbReference type="EMBL" id="JAMKFB020000011">
    <property type="protein sequence ID" value="KAL0181428.1"/>
    <property type="molecule type" value="Genomic_DNA"/>
</dbReference>
<reference evidence="2 3" key="1">
    <citation type="submission" date="2024-05" db="EMBL/GenBank/DDBJ databases">
        <title>Genome sequencing and assembly of Indian major carp, Cirrhinus mrigala (Hamilton, 1822).</title>
        <authorList>
            <person name="Mohindra V."/>
            <person name="Chowdhury L.M."/>
            <person name="Lal K."/>
            <person name="Jena J.K."/>
        </authorList>
    </citation>
    <scope>NUCLEOTIDE SEQUENCE [LARGE SCALE GENOMIC DNA]</scope>
    <source>
        <strain evidence="2">CM1030</strain>
        <tissue evidence="2">Blood</tissue>
    </source>
</reference>
<evidence type="ECO:0000313" key="2">
    <source>
        <dbReference type="EMBL" id="KAL0181428.1"/>
    </source>
</evidence>
<keyword evidence="1" id="KW-0812">Transmembrane</keyword>
<keyword evidence="3" id="KW-1185">Reference proteome</keyword>
<keyword evidence="1" id="KW-1133">Transmembrane helix</keyword>
<evidence type="ECO:0000256" key="1">
    <source>
        <dbReference type="SAM" id="Phobius"/>
    </source>
</evidence>